<organism evidence="1 2">
    <name type="scientific">Arcobacter ellisii</name>
    <dbReference type="NCBI Taxonomy" id="913109"/>
    <lineage>
        <taxon>Bacteria</taxon>
        <taxon>Pseudomonadati</taxon>
        <taxon>Campylobacterota</taxon>
        <taxon>Epsilonproteobacteria</taxon>
        <taxon>Campylobacterales</taxon>
        <taxon>Arcobacteraceae</taxon>
        <taxon>Arcobacter</taxon>
    </lineage>
</organism>
<accession>A0ABM6YJJ5</accession>
<name>A0ABM6YJJ5_9BACT</name>
<reference evidence="1 2" key="1">
    <citation type="submission" date="2018-08" db="EMBL/GenBank/DDBJ databases">
        <title>Complete genome of the Arcobacter ellisii type strain LMG 26155.</title>
        <authorList>
            <person name="Miller W.G."/>
            <person name="Yee E."/>
            <person name="Bono J.L."/>
        </authorList>
    </citation>
    <scope>NUCLEOTIDE SEQUENCE [LARGE SCALE GENOMIC DNA]</scope>
    <source>
        <strain evidence="1 2">LMG 26155</strain>
    </source>
</reference>
<sequence>MIIPTDAKEIEVKDSTVSFYKFENIYYFDTSQTAVPEPMINAIAGLKLLDENSKLVMINHKIPMGLFPKIEAFFDYEVEEFEDFVKVTFSKKKEIITNLDNIDSNCQG</sequence>
<keyword evidence="2" id="KW-1185">Reference proteome</keyword>
<dbReference type="RefSeq" id="WP_226806005.1">
    <property type="nucleotide sequence ID" value="NZ_CP032097.1"/>
</dbReference>
<gene>
    <name evidence="1" type="ORF">AELL_0484</name>
</gene>
<evidence type="ECO:0000313" key="2">
    <source>
        <dbReference type="Proteomes" id="UP000262582"/>
    </source>
</evidence>
<evidence type="ECO:0000313" key="1">
    <source>
        <dbReference type="EMBL" id="AXX94176.1"/>
    </source>
</evidence>
<evidence type="ECO:0008006" key="3">
    <source>
        <dbReference type="Google" id="ProtNLM"/>
    </source>
</evidence>
<dbReference type="EMBL" id="CP032097">
    <property type="protein sequence ID" value="AXX94176.1"/>
    <property type="molecule type" value="Genomic_DNA"/>
</dbReference>
<proteinExistence type="predicted"/>
<dbReference type="Proteomes" id="UP000262582">
    <property type="component" value="Chromosome"/>
</dbReference>
<protein>
    <recommendedName>
        <fullName evidence="3">DUF2249 domain-containing protein</fullName>
    </recommendedName>
</protein>